<evidence type="ECO:0000256" key="3">
    <source>
        <dbReference type="ARBA" id="ARBA00022840"/>
    </source>
</evidence>
<dbReference type="InterPro" id="IPR014729">
    <property type="entry name" value="Rossmann-like_a/b/a_fold"/>
</dbReference>
<dbReference type="PANTHER" id="PTHR10890">
    <property type="entry name" value="CYSTEINYL-TRNA SYNTHETASE"/>
    <property type="match status" value="1"/>
</dbReference>
<dbReference type="GO" id="GO:0006423">
    <property type="term" value="P:cysteinyl-tRNA aminoacylation"/>
    <property type="evidence" value="ECO:0007669"/>
    <property type="project" value="TreeGrafter"/>
</dbReference>
<dbReference type="InterPro" id="IPR024909">
    <property type="entry name" value="Cys-tRNA/MSH_ligase"/>
</dbReference>
<dbReference type="InterPro" id="IPR032678">
    <property type="entry name" value="tRNA-synt_1_cat_dom"/>
</dbReference>
<sequence length="55" mass="6489">MALRLYDTLTRSVKDFEPAEPPVVQFYACGPTVYDYAHIGNYRSFLVYDLLHRYL</sequence>
<gene>
    <name evidence="5" type="ORF">METZ01_LOCUS257194</name>
</gene>
<dbReference type="GO" id="GO:0005524">
    <property type="term" value="F:ATP binding"/>
    <property type="evidence" value="ECO:0007669"/>
    <property type="project" value="UniProtKB-KW"/>
</dbReference>
<feature type="non-terminal residue" evidence="5">
    <location>
        <position position="55"/>
    </location>
</feature>
<dbReference type="Gene3D" id="3.40.50.620">
    <property type="entry name" value="HUPs"/>
    <property type="match status" value="1"/>
</dbReference>
<dbReference type="PANTHER" id="PTHR10890:SF3">
    <property type="entry name" value="CYSTEINE--TRNA LIGASE, CYTOPLASMIC"/>
    <property type="match status" value="1"/>
</dbReference>
<proteinExistence type="predicted"/>
<keyword evidence="3" id="KW-0067">ATP-binding</keyword>
<evidence type="ECO:0000256" key="1">
    <source>
        <dbReference type="ARBA" id="ARBA00022598"/>
    </source>
</evidence>
<reference evidence="5" key="1">
    <citation type="submission" date="2018-05" db="EMBL/GenBank/DDBJ databases">
        <authorList>
            <person name="Lanie J.A."/>
            <person name="Ng W.-L."/>
            <person name="Kazmierczak K.M."/>
            <person name="Andrzejewski T.M."/>
            <person name="Davidsen T.M."/>
            <person name="Wayne K.J."/>
            <person name="Tettelin H."/>
            <person name="Glass J.I."/>
            <person name="Rusch D."/>
            <person name="Podicherti R."/>
            <person name="Tsui H.-C.T."/>
            <person name="Winkler M.E."/>
        </authorList>
    </citation>
    <scope>NUCLEOTIDE SEQUENCE</scope>
</reference>
<accession>A0A382IX93</accession>
<evidence type="ECO:0000313" key="5">
    <source>
        <dbReference type="EMBL" id="SVC04340.1"/>
    </source>
</evidence>
<dbReference type="Pfam" id="PF01406">
    <property type="entry name" value="tRNA-synt_1e"/>
    <property type="match status" value="1"/>
</dbReference>
<dbReference type="EMBL" id="UINC01070299">
    <property type="protein sequence ID" value="SVC04340.1"/>
    <property type="molecule type" value="Genomic_DNA"/>
</dbReference>
<protein>
    <recommendedName>
        <fullName evidence="4">tRNA synthetases class I catalytic domain-containing protein</fullName>
    </recommendedName>
</protein>
<name>A0A382IX93_9ZZZZ</name>
<evidence type="ECO:0000256" key="2">
    <source>
        <dbReference type="ARBA" id="ARBA00022741"/>
    </source>
</evidence>
<feature type="domain" description="tRNA synthetases class I catalytic" evidence="4">
    <location>
        <begin position="16"/>
        <end position="55"/>
    </location>
</feature>
<keyword evidence="1" id="KW-0436">Ligase</keyword>
<organism evidence="5">
    <name type="scientific">marine metagenome</name>
    <dbReference type="NCBI Taxonomy" id="408172"/>
    <lineage>
        <taxon>unclassified sequences</taxon>
        <taxon>metagenomes</taxon>
        <taxon>ecological metagenomes</taxon>
    </lineage>
</organism>
<evidence type="ECO:0000259" key="4">
    <source>
        <dbReference type="Pfam" id="PF01406"/>
    </source>
</evidence>
<dbReference type="GO" id="GO:0005829">
    <property type="term" value="C:cytosol"/>
    <property type="evidence" value="ECO:0007669"/>
    <property type="project" value="TreeGrafter"/>
</dbReference>
<dbReference type="AlphaFoldDB" id="A0A382IX93"/>
<keyword evidence="2" id="KW-0547">Nucleotide-binding</keyword>
<dbReference type="GO" id="GO:0004817">
    <property type="term" value="F:cysteine-tRNA ligase activity"/>
    <property type="evidence" value="ECO:0007669"/>
    <property type="project" value="TreeGrafter"/>
</dbReference>
<dbReference type="SUPFAM" id="SSF52374">
    <property type="entry name" value="Nucleotidylyl transferase"/>
    <property type="match status" value="1"/>
</dbReference>